<keyword evidence="10" id="KW-0539">Nucleus</keyword>
<dbReference type="SMART" id="SM00663">
    <property type="entry name" value="RPOLA_N"/>
    <property type="match status" value="1"/>
</dbReference>
<dbReference type="InterPro" id="IPR044893">
    <property type="entry name" value="RNA_pol_Rpb1_clamp_domain"/>
</dbReference>
<evidence type="ECO:0000256" key="2">
    <source>
        <dbReference type="ARBA" id="ARBA00006460"/>
    </source>
</evidence>
<comment type="catalytic activity">
    <reaction evidence="11">
        <text>RNA(n) + a ribonucleoside 5'-triphosphate = RNA(n+1) + diphosphate</text>
        <dbReference type="Rhea" id="RHEA:21248"/>
        <dbReference type="Rhea" id="RHEA-COMP:14527"/>
        <dbReference type="Rhea" id="RHEA-COMP:17342"/>
        <dbReference type="ChEBI" id="CHEBI:33019"/>
        <dbReference type="ChEBI" id="CHEBI:61557"/>
        <dbReference type="ChEBI" id="CHEBI:140395"/>
        <dbReference type="EC" id="2.7.7.6"/>
    </reaction>
</comment>
<feature type="region of interest" description="Disordered" evidence="12">
    <location>
        <begin position="1348"/>
        <end position="1385"/>
    </location>
</feature>
<dbReference type="Gene3D" id="6.10.250.2940">
    <property type="match status" value="1"/>
</dbReference>
<dbReference type="GO" id="GO:0003899">
    <property type="term" value="F:DNA-directed RNA polymerase activity"/>
    <property type="evidence" value="ECO:0007669"/>
    <property type="project" value="UniProtKB-EC"/>
</dbReference>
<dbReference type="PANTHER" id="PTHR19376">
    <property type="entry name" value="DNA-DIRECTED RNA POLYMERASE"/>
    <property type="match status" value="1"/>
</dbReference>
<dbReference type="STRING" id="34508.A0A4U8UQN1"/>
<dbReference type="Proteomes" id="UP000298663">
    <property type="component" value="Chromosome X"/>
</dbReference>
<proteinExistence type="inferred from homology"/>
<feature type="compositionally biased region" description="Acidic residues" evidence="12">
    <location>
        <begin position="1427"/>
        <end position="1437"/>
    </location>
</feature>
<organism evidence="14 15">
    <name type="scientific">Steinernema carpocapsae</name>
    <name type="common">Entomopathogenic nematode</name>
    <dbReference type="NCBI Taxonomy" id="34508"/>
    <lineage>
        <taxon>Eukaryota</taxon>
        <taxon>Metazoa</taxon>
        <taxon>Ecdysozoa</taxon>
        <taxon>Nematoda</taxon>
        <taxon>Chromadorea</taxon>
        <taxon>Rhabditida</taxon>
        <taxon>Tylenchina</taxon>
        <taxon>Panagrolaimomorpha</taxon>
        <taxon>Strongyloidoidea</taxon>
        <taxon>Steinernematidae</taxon>
        <taxon>Steinernema</taxon>
    </lineage>
</organism>
<evidence type="ECO:0000256" key="3">
    <source>
        <dbReference type="ARBA" id="ARBA00022478"/>
    </source>
</evidence>
<evidence type="ECO:0000313" key="15">
    <source>
        <dbReference type="Proteomes" id="UP000298663"/>
    </source>
</evidence>
<comment type="function">
    <text evidence="11">DNA-dependent RNA polymerase catalyzes the transcription of DNA into RNA using the four ribonucleoside triphosphates as substrates.</text>
</comment>
<dbReference type="InterPro" id="IPR015699">
    <property type="entry name" value="DNA-dir_RNA_pol1_lsu_N"/>
</dbReference>
<evidence type="ECO:0000256" key="6">
    <source>
        <dbReference type="ARBA" id="ARBA00022723"/>
    </source>
</evidence>
<dbReference type="Pfam" id="PF04998">
    <property type="entry name" value="RNA_pol_Rpb1_5"/>
    <property type="match status" value="1"/>
</dbReference>
<reference evidence="14 15" key="2">
    <citation type="journal article" date="2019" name="G3 (Bethesda)">
        <title>Hybrid Assembly of the Genome of the Entomopathogenic Nematode Steinernema carpocapsae Identifies the X-Chromosome.</title>
        <authorList>
            <person name="Serra L."/>
            <person name="Macchietto M."/>
            <person name="Macias-Munoz A."/>
            <person name="McGill C.J."/>
            <person name="Rodriguez I.M."/>
            <person name="Rodriguez B."/>
            <person name="Murad R."/>
            <person name="Mortazavi A."/>
        </authorList>
    </citation>
    <scope>NUCLEOTIDE SEQUENCE [LARGE SCALE GENOMIC DNA]</scope>
    <source>
        <strain evidence="14 15">ALL</strain>
    </source>
</reference>
<evidence type="ECO:0000256" key="4">
    <source>
        <dbReference type="ARBA" id="ARBA00022679"/>
    </source>
</evidence>
<evidence type="ECO:0000313" key="14">
    <source>
        <dbReference type="EMBL" id="TMS34735.1"/>
    </source>
</evidence>
<protein>
    <recommendedName>
        <fullName evidence="11">DNA-directed RNA polymerase subunit</fullName>
        <ecNumber evidence="11">2.7.7.6</ecNumber>
    </recommendedName>
</protein>
<feature type="compositionally biased region" description="Acidic residues" evidence="12">
    <location>
        <begin position="1399"/>
        <end position="1410"/>
    </location>
</feature>
<keyword evidence="4 11" id="KW-0808">Transferase</keyword>
<dbReference type="Pfam" id="PF00623">
    <property type="entry name" value="RNA_pol_Rpb1_2"/>
    <property type="match status" value="1"/>
</dbReference>
<evidence type="ECO:0000256" key="5">
    <source>
        <dbReference type="ARBA" id="ARBA00022695"/>
    </source>
</evidence>
<gene>
    <name evidence="14" type="ORF">L596_002267</name>
</gene>
<name>A0A4U8UQN1_STECR</name>
<evidence type="ECO:0000256" key="9">
    <source>
        <dbReference type="ARBA" id="ARBA00023163"/>
    </source>
</evidence>
<comment type="caution">
    <text evidence="14">The sequence shown here is derived from an EMBL/GenBank/DDBJ whole genome shotgun (WGS) entry which is preliminary data.</text>
</comment>
<dbReference type="Gene3D" id="2.40.40.20">
    <property type="match status" value="1"/>
</dbReference>
<dbReference type="InterPro" id="IPR000722">
    <property type="entry name" value="RNA_pol_asu"/>
</dbReference>
<dbReference type="InterPro" id="IPR007080">
    <property type="entry name" value="RNA_pol_Rpb1_1"/>
</dbReference>
<feature type="domain" description="RNA polymerase N-terminal" evidence="13">
    <location>
        <begin position="349"/>
        <end position="654"/>
    </location>
</feature>
<feature type="compositionally biased region" description="Basic and acidic residues" evidence="12">
    <location>
        <begin position="1359"/>
        <end position="1368"/>
    </location>
</feature>
<dbReference type="Gene3D" id="6.20.50.80">
    <property type="match status" value="1"/>
</dbReference>
<dbReference type="Gene3D" id="3.30.1490.180">
    <property type="entry name" value="RNA polymerase ii"/>
    <property type="match status" value="1"/>
</dbReference>
<dbReference type="InterPro" id="IPR007083">
    <property type="entry name" value="RNA_pol_Rpb1_4"/>
</dbReference>
<dbReference type="Pfam" id="PF05000">
    <property type="entry name" value="RNA_pol_Rpb1_4"/>
    <property type="match status" value="1"/>
</dbReference>
<accession>A0A4U8UQN1</accession>
<dbReference type="InterPro" id="IPR006592">
    <property type="entry name" value="RNA_pol_N"/>
</dbReference>
<feature type="compositionally biased region" description="Acidic residues" evidence="12">
    <location>
        <begin position="1369"/>
        <end position="1378"/>
    </location>
</feature>
<evidence type="ECO:0000256" key="12">
    <source>
        <dbReference type="SAM" id="MobiDB-lite"/>
    </source>
</evidence>
<keyword evidence="9 11" id="KW-0804">Transcription</keyword>
<reference evidence="14 15" key="1">
    <citation type="journal article" date="2015" name="Genome Biol.">
        <title>Comparative genomics of Steinernema reveals deeply conserved gene regulatory networks.</title>
        <authorList>
            <person name="Dillman A.R."/>
            <person name="Macchietto M."/>
            <person name="Porter C.F."/>
            <person name="Rogers A."/>
            <person name="Williams B."/>
            <person name="Antoshechkin I."/>
            <person name="Lee M.M."/>
            <person name="Goodwin Z."/>
            <person name="Lu X."/>
            <person name="Lewis E.E."/>
            <person name="Goodrich-Blair H."/>
            <person name="Stock S.P."/>
            <person name="Adams B.J."/>
            <person name="Sternberg P.W."/>
            <person name="Mortazavi A."/>
        </authorList>
    </citation>
    <scope>NUCLEOTIDE SEQUENCE [LARGE SCALE GENOMIC DNA]</scope>
    <source>
        <strain evidence="14 15">ALL</strain>
    </source>
</reference>
<dbReference type="SUPFAM" id="SSF64484">
    <property type="entry name" value="beta and beta-prime subunits of DNA dependent RNA-polymerase"/>
    <property type="match status" value="1"/>
</dbReference>
<dbReference type="InterPro" id="IPR042102">
    <property type="entry name" value="RNA_pol_Rpb1_3_sf"/>
</dbReference>
<evidence type="ECO:0000256" key="11">
    <source>
        <dbReference type="RuleBase" id="RU004279"/>
    </source>
</evidence>
<dbReference type="GO" id="GO:0005736">
    <property type="term" value="C:RNA polymerase I complex"/>
    <property type="evidence" value="ECO:0007669"/>
    <property type="project" value="TreeGrafter"/>
</dbReference>
<evidence type="ECO:0000256" key="7">
    <source>
        <dbReference type="ARBA" id="ARBA00022833"/>
    </source>
</evidence>
<dbReference type="CDD" id="cd02735">
    <property type="entry name" value="RNAP_I_Rpa1_C"/>
    <property type="match status" value="1"/>
</dbReference>
<dbReference type="Gene3D" id="1.10.274.100">
    <property type="entry name" value="RNA polymerase Rpb1, domain 3"/>
    <property type="match status" value="1"/>
</dbReference>
<keyword evidence="5 11" id="KW-0548">Nucleotidyltransferase</keyword>
<evidence type="ECO:0000256" key="1">
    <source>
        <dbReference type="ARBA" id="ARBA00004123"/>
    </source>
</evidence>
<comment type="similarity">
    <text evidence="2 11">Belongs to the RNA polymerase beta' chain family.</text>
</comment>
<comment type="subcellular location">
    <subcellularLocation>
        <location evidence="1">Nucleus</location>
    </subcellularLocation>
</comment>
<dbReference type="Pfam" id="PF04983">
    <property type="entry name" value="RNA_pol_Rpb1_3"/>
    <property type="match status" value="1"/>
</dbReference>
<dbReference type="InterPro" id="IPR007066">
    <property type="entry name" value="RNA_pol_Rpb1_3"/>
</dbReference>
<dbReference type="Gene3D" id="1.10.132.30">
    <property type="match status" value="1"/>
</dbReference>
<dbReference type="GO" id="GO:0003677">
    <property type="term" value="F:DNA binding"/>
    <property type="evidence" value="ECO:0007669"/>
    <property type="project" value="InterPro"/>
</dbReference>
<dbReference type="Pfam" id="PF04997">
    <property type="entry name" value="RNA_pol_Rpb1_1"/>
    <property type="match status" value="1"/>
</dbReference>
<dbReference type="InterPro" id="IPR045867">
    <property type="entry name" value="DNA-dir_RpoC_beta_prime"/>
</dbReference>
<keyword evidence="7" id="KW-0862">Zinc</keyword>
<keyword evidence="15" id="KW-1185">Reference proteome</keyword>
<dbReference type="GO" id="GO:0006351">
    <property type="term" value="P:DNA-templated transcription"/>
    <property type="evidence" value="ECO:0007669"/>
    <property type="project" value="InterPro"/>
</dbReference>
<feature type="region of interest" description="Disordered" evidence="12">
    <location>
        <begin position="1398"/>
        <end position="1441"/>
    </location>
</feature>
<dbReference type="InterPro" id="IPR047107">
    <property type="entry name" value="DNA-dir_RNA_pol1_lsu_C"/>
</dbReference>
<evidence type="ECO:0000259" key="13">
    <source>
        <dbReference type="SMART" id="SM00663"/>
    </source>
</evidence>
<dbReference type="Gene3D" id="4.10.860.120">
    <property type="entry name" value="RNA polymerase II, clamp domain"/>
    <property type="match status" value="1"/>
</dbReference>
<dbReference type="OrthoDB" id="270392at2759"/>
<keyword evidence="8" id="KW-0460">Magnesium</keyword>
<evidence type="ECO:0000256" key="8">
    <source>
        <dbReference type="ARBA" id="ARBA00022842"/>
    </source>
</evidence>
<dbReference type="InterPro" id="IPR038120">
    <property type="entry name" value="Rpb1_funnel_sf"/>
</dbReference>
<dbReference type="CDD" id="cd01435">
    <property type="entry name" value="RNAP_I_RPA1_N"/>
    <property type="match status" value="1"/>
</dbReference>
<dbReference type="EMBL" id="AZBU02000001">
    <property type="protein sequence ID" value="TMS34735.1"/>
    <property type="molecule type" value="Genomic_DNA"/>
</dbReference>
<dbReference type="EMBL" id="CM016762">
    <property type="protein sequence ID" value="TMS34735.1"/>
    <property type="molecule type" value="Genomic_DNA"/>
</dbReference>
<keyword evidence="3 11" id="KW-0240">DNA-directed RNA polymerase</keyword>
<evidence type="ECO:0000256" key="10">
    <source>
        <dbReference type="ARBA" id="ARBA00023242"/>
    </source>
</evidence>
<sequence>MDGKTRLEKDTYMQMEQLQFRMYSPEELKKLSVLQINQTKTFDHSGFPISGGLYDLRLGPYEPTDVCQTCGLTGSDCPGHYGHICLHVPVFNPMLFNFTYNLLKGSCVQCHQFTCDTKGLEANALLAKLYLLNVGDLAKMAELNDVFDKEGQIVSTSPIAMALDGTAEALQTISELVENMYSDEKKLEEISKKALNSRNIVTLRNGLIRDYMRSKLFKRFVRCPKCNRRNGVMKNDGARCILIDFSAAKNKAKLKKSTQNARSDEFGAEMDALEAMDDSKMVAEDLQSVELKSSLDQQMQGLQQGGYDKLAWRASEVREHFRLLWKTEGNFLSKLFPMFALKGESCPLDILFSDVVLVPPSKFRPIRFMKGDNYEHPQTVNLRRLLESSEIMNAVTLLMDPKHQNNMALKHLVSEKATGRTPNERLHNAYLNLQLRMNAIFDQELDPTDKNVPACCRSVITPDPYLDVDEIGIPEIFAKKLTFPEPVNVFNITRLRKAVANGPGKYPGANAVLAPYPNVLFDGEKNRVKREATAKRLRASDGQFNKQDVVLRQLKRGDVLLMNRQPSLHKPSIMGHRARILKGQRALRMNYAPCKAYNADFDGDEMNGHLVQNNVAQTEARSLANVGSNFLVPKDGTPILGLIQDHVVSGVLMTMRGQFFSKEDFMHLLLAAFAETPKRLKIPPPTIIKPCRMWSGKQVVSAIVLNSLPKDAPPINLIGKSKTPLVCWQVKGYDPPKMEMSESEIIFSEGELLCGVLDKSHFGATQFGLIHCCFELYGPTVAVQILSCFSRVFTTYLQFHGFTLGVADIIVEKEADEARTEAIKELRTIGEEVVRSTFQLDDTTSEKKLKHVLATAYNNPRRETQDVQQLDYSMKKSLDPFNKRISDACVPSGLIRSFPCNALQMMIQSGAKGSMVNSIQISCGLGQIELEGHRPPLTAAGRTLPSFKAFDPSPRAGGYVDQRFLTGINPQELFFHTMAGREGLIDTAVKTSRSGYLQRCIIKHLEGIVVHYDNTVRDHDGSVIQFRYGEDGLDVGRATFLTPKLFPFLEANHKAVRKTVPSQKDTELDNLNETRAQYRKILKYRETNPGDKKKYDNAFIRFVNECCVGMPKKEAIEMWWSTNEETKMNYAKQIKKRPDTIEEKFSSNMLGVLPEKLLDDVESNVDPDNRRLKKTLFCKSMRARVDPGENVGLLAAQSIGEPSTQMTLNTFHFAGRGEMNVTLGIPRLREILMTASKNIATPSAEVTVKAGTSQERIDLIKRELDRVYLKQILRKFSVDEKVRVNLDGSNRVYVLRLDLLRASRRDSATVHLKRRYIMHELEKRFIPHLATVISHKHNEVMKFQQLQHRKLQSNSNLDSDAKIKKNADDDGMSSDEEAEGGREADAAEARLNKRHYDDGEYEGEEDDQNEVSENQKTDEYDNYGTDSETEDRNNEDEDKVRVKVEDSSRIKHVINVCSGVSDYKYDTTYERWCEVTFRYELTNKTKLDIVSIVEKEVDSFIVAETTGIEKCIVREDSGLEGTKQVLQTQGINLNAFYKHSDVLDINSIYSNDIHLILNTFGVEACSRAIVKEMNNVFSVYGIEVSPRHLSLTADYMTFTGFITPFSRGAMAASASPLQKMTFETTLTFLRDSLIIESITGFICSRGNQLRTIVKL</sequence>
<dbReference type="Gene3D" id="3.30.70.2850">
    <property type="match status" value="1"/>
</dbReference>
<dbReference type="GO" id="GO:0046872">
    <property type="term" value="F:metal ion binding"/>
    <property type="evidence" value="ECO:0007669"/>
    <property type="project" value="UniProtKB-KW"/>
</dbReference>
<keyword evidence="6" id="KW-0479">Metal-binding</keyword>
<dbReference type="PANTHER" id="PTHR19376:SF11">
    <property type="entry name" value="DNA-DIRECTED RNA POLYMERASE I SUBUNIT RPA1"/>
    <property type="match status" value="1"/>
</dbReference>
<dbReference type="InterPro" id="IPR007081">
    <property type="entry name" value="RNA_pol_Rpb1_5"/>
</dbReference>
<dbReference type="EC" id="2.7.7.6" evidence="11"/>